<dbReference type="SUPFAM" id="SSF53187">
    <property type="entry name" value="Zn-dependent exopeptidases"/>
    <property type="match status" value="1"/>
</dbReference>
<dbReference type="Pfam" id="PF16254">
    <property type="entry name" value="DUF4910"/>
    <property type="match status" value="1"/>
</dbReference>
<gene>
    <name evidence="5" type="ORF">CPIN18021_0992</name>
</gene>
<feature type="domain" description="DUF4910" evidence="4">
    <location>
        <begin position="2"/>
        <end position="349"/>
    </location>
</feature>
<dbReference type="PIRSF" id="PIRSF015244">
    <property type="entry name" value="UCP015244"/>
    <property type="match status" value="1"/>
</dbReference>
<dbReference type="InterPro" id="IPR012353">
    <property type="entry name" value="UCP015244"/>
</dbReference>
<protein>
    <submittedName>
        <fullName evidence="5">Uncharacterized protein</fullName>
    </submittedName>
</protein>
<dbReference type="GO" id="GO:0046872">
    <property type="term" value="F:metal ion binding"/>
    <property type="evidence" value="ECO:0007669"/>
    <property type="project" value="UniProtKB-KW"/>
</dbReference>
<dbReference type="AlphaFoldDB" id="A0A1S6U7R2"/>
<evidence type="ECO:0000313" key="6">
    <source>
        <dbReference type="Proteomes" id="UP000190868"/>
    </source>
</evidence>
<dbReference type="Gene3D" id="3.40.630.10">
    <property type="entry name" value="Zn peptidases"/>
    <property type="match status" value="1"/>
</dbReference>
<organism evidence="5 6">
    <name type="scientific">Campylobacter pinnipediorum subsp. caledonicus</name>
    <dbReference type="NCBI Taxonomy" id="1874362"/>
    <lineage>
        <taxon>Bacteria</taxon>
        <taxon>Pseudomonadati</taxon>
        <taxon>Campylobacterota</taxon>
        <taxon>Epsilonproteobacteria</taxon>
        <taxon>Campylobacterales</taxon>
        <taxon>Campylobacteraceae</taxon>
        <taxon>Campylobacter</taxon>
    </lineage>
</organism>
<keyword evidence="1" id="KW-0479">Metal-binding</keyword>
<feature type="domain" description="UCP01524 winged helix-turn-helix" evidence="3">
    <location>
        <begin position="354"/>
        <end position="424"/>
    </location>
</feature>
<keyword evidence="6" id="KW-1185">Reference proteome</keyword>
<comment type="cofactor">
    <cofactor evidence="1">
        <name>Zn(2+)</name>
        <dbReference type="ChEBI" id="CHEBI:29105"/>
    </cofactor>
    <text evidence="1">Binds 1 zinc ion per subunit.</text>
</comment>
<name>A0A1S6U7R2_9BACT</name>
<accession>A0A1S6U7R2</accession>
<reference evidence="6" key="1">
    <citation type="submission" date="2016-09" db="EMBL/GenBank/DDBJ databases">
        <title>Comparative genomics of the Campylobacter concisus group.</title>
        <authorList>
            <person name="Miller W.G."/>
            <person name="Yee E."/>
            <person name="Chapman M.H."/>
            <person name="Huynh S."/>
            <person name="Bono J.L."/>
            <person name="On S.L.W."/>
            <person name="StLeger J."/>
            <person name="Foster G."/>
            <person name="Parker C.T."/>
        </authorList>
    </citation>
    <scope>NUCLEOTIDE SEQUENCE [LARGE SCALE GENOMIC DNA]</scope>
    <source>
        <strain evidence="6">RM18021</strain>
    </source>
</reference>
<feature type="binding site" evidence="1">
    <location>
        <position position="178"/>
    </location>
    <ligand>
        <name>Zn(2+)</name>
        <dbReference type="ChEBI" id="CHEBI:29105"/>
    </ligand>
</feature>
<dbReference type="InterPro" id="IPR036388">
    <property type="entry name" value="WH-like_DNA-bd_sf"/>
</dbReference>
<dbReference type="RefSeq" id="WP_078424554.1">
    <property type="nucleotide sequence ID" value="NZ_CP017258.1"/>
</dbReference>
<dbReference type="Pfam" id="PF16221">
    <property type="entry name" value="HTH_47"/>
    <property type="match status" value="1"/>
</dbReference>
<evidence type="ECO:0000313" key="5">
    <source>
        <dbReference type="EMBL" id="AQW87798.1"/>
    </source>
</evidence>
<dbReference type="EMBL" id="CP017258">
    <property type="protein sequence ID" value="AQW87798.1"/>
    <property type="molecule type" value="Genomic_DNA"/>
</dbReference>
<dbReference type="Gene3D" id="3.50.30.90">
    <property type="match status" value="1"/>
</dbReference>
<proteinExistence type="predicted"/>
<dbReference type="Gene3D" id="1.10.10.10">
    <property type="entry name" value="Winged helix-like DNA-binding domain superfamily/Winged helix DNA-binding domain"/>
    <property type="match status" value="1"/>
</dbReference>
<feature type="domain" description="DUF2172" evidence="2">
    <location>
        <begin position="54"/>
        <end position="145"/>
    </location>
</feature>
<evidence type="ECO:0000259" key="2">
    <source>
        <dbReference type="Pfam" id="PF09940"/>
    </source>
</evidence>
<keyword evidence="1" id="KW-0862">Zinc</keyword>
<evidence type="ECO:0000259" key="4">
    <source>
        <dbReference type="Pfam" id="PF16254"/>
    </source>
</evidence>
<dbReference type="InterPro" id="IPR032610">
    <property type="entry name" value="DUF2172"/>
</dbReference>
<feature type="binding site" evidence="1">
    <location>
        <position position="318"/>
    </location>
    <ligand>
        <name>Zn(2+)</name>
        <dbReference type="ChEBI" id="CHEBI:29105"/>
    </ligand>
</feature>
<dbReference type="InterPro" id="IPR032622">
    <property type="entry name" value="UCP01524_HTH"/>
</dbReference>
<evidence type="ECO:0000256" key="1">
    <source>
        <dbReference type="PIRSR" id="PIRSR015244-50"/>
    </source>
</evidence>
<evidence type="ECO:0000259" key="3">
    <source>
        <dbReference type="Pfam" id="PF16221"/>
    </source>
</evidence>
<sequence length="427" mass="49297">MYELIKKLFPISRSITGKGVVESLEIINKELDNELKLYKIKSGTKVFDWVVPDEWNINEAYIITPDGKKICDFKENNLHVLNYSQPINKYISLNELQQNLYSLPEIEEAIPYVTSYYKKRWGFCISQKERNQLKQGIYKVFVDSKHNKNGSLVYAEYVLNSKNKSIKDEILISAYICHPSLANDSISGVVVAVELLKWIKKLNNIKGLSYNYRFVFVPETIGSIVYINQNLSNLKNNTKAGFVLTCMGDNMNYSLIHSPDKDTMADKVAFHVLKDKNNFKEFDFNEAGSDERQYCSPLVDLPVCGICRTKYGNFKQYHTSLDNLDFVSENALKNSLEAMKEIVETIEINKKYITTTFCEPHLGKYGLYPTLNSNTENKNEYIYKKFLSFCNGKNDCIDIADRIGVKAYKIREIIEQLKQNNLIREVC</sequence>
<feature type="binding site" evidence="1">
    <location>
        <position position="184"/>
    </location>
    <ligand>
        <name>Zn(2+)</name>
        <dbReference type="ChEBI" id="CHEBI:29105"/>
    </ligand>
</feature>
<dbReference type="Pfam" id="PF09940">
    <property type="entry name" value="DUF2172"/>
    <property type="match status" value="1"/>
</dbReference>
<dbReference type="Proteomes" id="UP000190868">
    <property type="component" value="Chromosome"/>
</dbReference>
<dbReference type="InterPro" id="IPR032589">
    <property type="entry name" value="DUF4910"/>
</dbReference>